<dbReference type="PRINTS" id="PR00669">
    <property type="entry name" value="INHIBINA"/>
</dbReference>
<dbReference type="AlphaFoldDB" id="A0A2B4SFA4"/>
<evidence type="ECO:0000256" key="4">
    <source>
        <dbReference type="ARBA" id="ARBA00022729"/>
    </source>
</evidence>
<feature type="compositionally biased region" description="Basic and acidic residues" evidence="9">
    <location>
        <begin position="294"/>
        <end position="313"/>
    </location>
</feature>
<evidence type="ECO:0000256" key="1">
    <source>
        <dbReference type="ARBA" id="ARBA00004613"/>
    </source>
</evidence>
<dbReference type="InterPro" id="IPR001839">
    <property type="entry name" value="TGF-b_C"/>
</dbReference>
<keyword evidence="4 10" id="KW-0732">Signal</keyword>
<dbReference type="PROSITE" id="PS00250">
    <property type="entry name" value="TGF_BETA_1"/>
    <property type="match status" value="1"/>
</dbReference>
<dbReference type="InterPro" id="IPR015615">
    <property type="entry name" value="TGF-beta-rel"/>
</dbReference>
<reference evidence="13" key="1">
    <citation type="journal article" date="2017" name="bioRxiv">
        <title>Comparative analysis of the genomes of Stylophora pistillata and Acropora digitifera provides evidence for extensive differences between species of corals.</title>
        <authorList>
            <person name="Voolstra C.R."/>
            <person name="Li Y."/>
            <person name="Liew Y.J."/>
            <person name="Baumgarten S."/>
            <person name="Zoccola D."/>
            <person name="Flot J.-F."/>
            <person name="Tambutte S."/>
            <person name="Allemand D."/>
            <person name="Aranda M."/>
        </authorList>
    </citation>
    <scope>NUCLEOTIDE SEQUENCE [LARGE SCALE GENOMIC DNA]</scope>
</reference>
<dbReference type="PROSITE" id="PS51362">
    <property type="entry name" value="TGF_BETA_2"/>
    <property type="match status" value="1"/>
</dbReference>
<feature type="compositionally biased region" description="Polar residues" evidence="9">
    <location>
        <begin position="275"/>
        <end position="285"/>
    </location>
</feature>
<dbReference type="GO" id="GO:0005125">
    <property type="term" value="F:cytokine activity"/>
    <property type="evidence" value="ECO:0007669"/>
    <property type="project" value="TreeGrafter"/>
</dbReference>
<evidence type="ECO:0000256" key="3">
    <source>
        <dbReference type="ARBA" id="ARBA00022525"/>
    </source>
</evidence>
<comment type="subcellular location">
    <subcellularLocation>
        <location evidence="1">Secreted</location>
    </subcellularLocation>
</comment>
<dbReference type="STRING" id="50429.A0A2B4SFA4"/>
<keyword evidence="13" id="KW-1185">Reference proteome</keyword>
<accession>A0A2B4SFA4</accession>
<evidence type="ECO:0000256" key="5">
    <source>
        <dbReference type="ARBA" id="ARBA00023030"/>
    </source>
</evidence>
<evidence type="ECO:0000256" key="6">
    <source>
        <dbReference type="ARBA" id="ARBA00023157"/>
    </source>
</evidence>
<feature type="signal peptide" evidence="10">
    <location>
        <begin position="1"/>
        <end position="20"/>
    </location>
</feature>
<dbReference type="GO" id="GO:0005615">
    <property type="term" value="C:extracellular space"/>
    <property type="evidence" value="ECO:0007669"/>
    <property type="project" value="TreeGrafter"/>
</dbReference>
<dbReference type="OrthoDB" id="5987191at2759"/>
<protein>
    <submittedName>
        <fullName evidence="12">Growth/differentiation factor 6</fullName>
    </submittedName>
</protein>
<dbReference type="Proteomes" id="UP000225706">
    <property type="component" value="Unassembled WGS sequence"/>
</dbReference>
<keyword evidence="3" id="KW-0964">Secreted</keyword>
<evidence type="ECO:0000256" key="10">
    <source>
        <dbReference type="SAM" id="SignalP"/>
    </source>
</evidence>
<keyword evidence="5 8" id="KW-0339">Growth factor</keyword>
<dbReference type="PANTHER" id="PTHR11848:SF263">
    <property type="entry name" value="PROTEIN DECAPENTAPLEGIC"/>
    <property type="match status" value="1"/>
</dbReference>
<evidence type="ECO:0000256" key="2">
    <source>
        <dbReference type="ARBA" id="ARBA00006656"/>
    </source>
</evidence>
<dbReference type="InterPro" id="IPR029034">
    <property type="entry name" value="Cystine-knot_cytokine"/>
</dbReference>
<name>A0A2B4SFA4_STYPI</name>
<comment type="caution">
    <text evidence="12">The sequence shown here is derived from an EMBL/GenBank/DDBJ whole genome shotgun (WGS) entry which is preliminary data.</text>
</comment>
<feature type="chain" id="PRO_5012857794" evidence="10">
    <location>
        <begin position="21"/>
        <end position="438"/>
    </location>
</feature>
<dbReference type="Pfam" id="PF00688">
    <property type="entry name" value="TGFb_propeptide"/>
    <property type="match status" value="1"/>
</dbReference>
<proteinExistence type="inferred from homology"/>
<evidence type="ECO:0000256" key="9">
    <source>
        <dbReference type="SAM" id="MobiDB-lite"/>
    </source>
</evidence>
<sequence length="438" mass="49956">MKCMCLLYLLAIVFFKLTDSCCVDSSSGLKRKWELWTHPILRKRSVDIAQKRFLTALGLEDFPTPGRHVIPHKFMLELYRNLSRGNYKGNQSYDVLPSTVVGIVDQERGSNLVTPTSQQVFHFNISKVPSRQAIIDAELRILRLPTVKEESFTTKHGTTYRAKLYGKRIKDMPNLTPLEPSSHQDLLDSLEFDISDSLEENWNVFSIKKSIENWQRAKENSHELELRVESMLSGDLIPPEELGFSKTGRLYNKHALLVVYATDRKPPDLIRKPVSNENKAASNAISPGKSIDPNQDKDTSDLEHSRVRRDARSKSGGNMKKRSRGSKSKRRRKKDSCRRKPLYVDFNQLGWSTWVIAPRGYSAYFCQGLCEFPIDNHLKPTNHATVQTILNSVAPSLAPRACCSPNKFSAISILFIDTSENIVYKKYEEMVVERCGCK</sequence>
<dbReference type="SMART" id="SM00204">
    <property type="entry name" value="TGFB"/>
    <property type="match status" value="1"/>
</dbReference>
<dbReference type="Gene3D" id="2.60.120.970">
    <property type="match status" value="1"/>
</dbReference>
<organism evidence="12 13">
    <name type="scientific">Stylophora pistillata</name>
    <name type="common">Smooth cauliflower coral</name>
    <dbReference type="NCBI Taxonomy" id="50429"/>
    <lineage>
        <taxon>Eukaryota</taxon>
        <taxon>Metazoa</taxon>
        <taxon>Cnidaria</taxon>
        <taxon>Anthozoa</taxon>
        <taxon>Hexacorallia</taxon>
        <taxon>Scleractinia</taxon>
        <taxon>Astrocoeniina</taxon>
        <taxon>Pocilloporidae</taxon>
        <taxon>Stylophora</taxon>
    </lineage>
</organism>
<evidence type="ECO:0000259" key="11">
    <source>
        <dbReference type="PROSITE" id="PS51362"/>
    </source>
</evidence>
<dbReference type="Gene3D" id="2.10.90.10">
    <property type="entry name" value="Cystine-knot cytokines"/>
    <property type="match status" value="1"/>
</dbReference>
<evidence type="ECO:0000256" key="8">
    <source>
        <dbReference type="RuleBase" id="RU000354"/>
    </source>
</evidence>
<dbReference type="InterPro" id="IPR017948">
    <property type="entry name" value="TGFb_CS"/>
</dbReference>
<dbReference type="Pfam" id="PF00019">
    <property type="entry name" value="TGF_beta"/>
    <property type="match status" value="1"/>
</dbReference>
<evidence type="ECO:0000256" key="7">
    <source>
        <dbReference type="ARBA" id="ARBA00023180"/>
    </source>
</evidence>
<dbReference type="EMBL" id="LSMT01000110">
    <property type="protein sequence ID" value="PFX27125.1"/>
    <property type="molecule type" value="Genomic_DNA"/>
</dbReference>
<dbReference type="InterPro" id="IPR001111">
    <property type="entry name" value="TGF-b_propeptide"/>
</dbReference>
<dbReference type="PANTHER" id="PTHR11848">
    <property type="entry name" value="TGF-BETA FAMILY"/>
    <property type="match status" value="1"/>
</dbReference>
<dbReference type="GO" id="GO:0008083">
    <property type="term" value="F:growth factor activity"/>
    <property type="evidence" value="ECO:0007669"/>
    <property type="project" value="UniProtKB-KW"/>
</dbReference>
<evidence type="ECO:0000313" key="12">
    <source>
        <dbReference type="EMBL" id="PFX27125.1"/>
    </source>
</evidence>
<keyword evidence="6" id="KW-1015">Disulfide bond</keyword>
<feature type="domain" description="TGF-beta family profile" evidence="11">
    <location>
        <begin position="319"/>
        <end position="438"/>
    </location>
</feature>
<dbReference type="FunFam" id="2.10.90.10:FF:000001">
    <property type="entry name" value="Bone morphogenetic protein 4"/>
    <property type="match status" value="1"/>
</dbReference>
<gene>
    <name evidence="12" type="primary">Gdf6</name>
    <name evidence="12" type="ORF">AWC38_SpisGene8182</name>
</gene>
<dbReference type="SUPFAM" id="SSF57501">
    <property type="entry name" value="Cystine-knot cytokines"/>
    <property type="match status" value="1"/>
</dbReference>
<feature type="compositionally biased region" description="Basic residues" evidence="9">
    <location>
        <begin position="319"/>
        <end position="336"/>
    </location>
</feature>
<comment type="similarity">
    <text evidence="2 8">Belongs to the TGF-beta family.</text>
</comment>
<evidence type="ECO:0000313" key="13">
    <source>
        <dbReference type="Proteomes" id="UP000225706"/>
    </source>
</evidence>
<keyword evidence="7" id="KW-0325">Glycoprotein</keyword>
<feature type="region of interest" description="Disordered" evidence="9">
    <location>
        <begin position="268"/>
        <end position="336"/>
    </location>
</feature>